<dbReference type="InterPro" id="IPR000277">
    <property type="entry name" value="Cys/Met-Metab_PyrdxlP-dep_enz"/>
</dbReference>
<sequence length="419" mass="46677">MTRPFIKPESLMQSHGYDSRDYSGAVKCPLFQTSTFAFHSSEEGKSFFELAYGLREPKPGEEQKMIYSRLNHPNLELIEKRLAALEKCDDAAFFTSGMAAISAVMFAWLRPGDLLLYGAPVYGGTDHLINHVLPLFGINSVRFTASDSMDRIMSIIRECYPGKVPSVIFIEVPGNPVNSLIDIEMCSSMAAKLERLGKKPVLVVDNTFLGPVYQKPLEFGADISLYSATKFIGGHSDLIAGACAGSSQLIAQLKQLRTFFGSTLDSHTCWMISRSLETLHVRVKQQVENAVQVAHYLKNEPKIQRVNYPGLLEDDHPQREIYNRQCLSPGSMIAFEIKGGEEEAFRFLNNLRLFKIAVSLGSTESLAEHPATMTHVDVAYDDRILYGISDQLIRLSIGLENSEDLINDIKQALDQAVLD</sequence>
<dbReference type="GO" id="GO:0005737">
    <property type="term" value="C:cytoplasm"/>
    <property type="evidence" value="ECO:0007669"/>
    <property type="project" value="TreeGrafter"/>
</dbReference>
<dbReference type="InterPro" id="IPR015424">
    <property type="entry name" value="PyrdxlP-dep_Trfase"/>
</dbReference>
<proteinExistence type="inferred from homology"/>
<dbReference type="PIRSF" id="PIRSF001434">
    <property type="entry name" value="CGS"/>
    <property type="match status" value="1"/>
</dbReference>
<dbReference type="InterPro" id="IPR015422">
    <property type="entry name" value="PyrdxlP-dep_Trfase_small"/>
</dbReference>
<dbReference type="Gene3D" id="3.40.640.10">
    <property type="entry name" value="Type I PLP-dependent aspartate aminotransferase-like (Major domain)"/>
    <property type="match status" value="1"/>
</dbReference>
<dbReference type="GO" id="GO:0019346">
    <property type="term" value="P:transsulfuration"/>
    <property type="evidence" value="ECO:0007669"/>
    <property type="project" value="InterPro"/>
</dbReference>
<dbReference type="EMBL" id="SLWK01000002">
    <property type="protein sequence ID" value="TCO09736.1"/>
    <property type="molecule type" value="Genomic_DNA"/>
</dbReference>
<dbReference type="Pfam" id="PF01053">
    <property type="entry name" value="Cys_Met_Meta_PP"/>
    <property type="match status" value="1"/>
</dbReference>
<dbReference type="FunFam" id="3.90.1150.10:FF:000033">
    <property type="entry name" value="Cystathionine gamma-synthase"/>
    <property type="match status" value="1"/>
</dbReference>
<dbReference type="AlphaFoldDB" id="A0A4R2GPK0"/>
<keyword evidence="6" id="KW-1185">Reference proteome</keyword>
<gene>
    <name evidence="5" type="ORF">EV194_102162</name>
</gene>
<dbReference type="InterPro" id="IPR015421">
    <property type="entry name" value="PyrdxlP-dep_Trfase_major"/>
</dbReference>
<comment type="caution">
    <text evidence="5">The sequence shown here is derived from an EMBL/GenBank/DDBJ whole genome shotgun (WGS) entry which is preliminary data.</text>
</comment>
<dbReference type="PANTHER" id="PTHR11808:SF86">
    <property type="entry name" value="METHIONINE GAMMA-LYASE"/>
    <property type="match status" value="1"/>
</dbReference>
<evidence type="ECO:0000256" key="2">
    <source>
        <dbReference type="ARBA" id="ARBA00022898"/>
    </source>
</evidence>
<evidence type="ECO:0000256" key="3">
    <source>
        <dbReference type="PIRSR" id="PIRSR001434-2"/>
    </source>
</evidence>
<comment type="similarity">
    <text evidence="4">Belongs to the trans-sulfuration enzymes family.</text>
</comment>
<comment type="cofactor">
    <cofactor evidence="1 4">
        <name>pyridoxal 5'-phosphate</name>
        <dbReference type="ChEBI" id="CHEBI:597326"/>
    </cofactor>
</comment>
<evidence type="ECO:0000256" key="4">
    <source>
        <dbReference type="RuleBase" id="RU362118"/>
    </source>
</evidence>
<dbReference type="InterPro" id="IPR054542">
    <property type="entry name" value="Cys_met_metab_PP"/>
</dbReference>
<dbReference type="NCBIfam" id="NF005455">
    <property type="entry name" value="PRK07049.1"/>
    <property type="match status" value="1"/>
</dbReference>
<name>A0A4R2GPK0_9BACT</name>
<evidence type="ECO:0000313" key="6">
    <source>
        <dbReference type="Proteomes" id="UP000295221"/>
    </source>
</evidence>
<dbReference type="RefSeq" id="WP_207915906.1">
    <property type="nucleotide sequence ID" value="NZ_SLWK01000002.1"/>
</dbReference>
<feature type="modified residue" description="N6-(pyridoxal phosphate)lysine" evidence="3">
    <location>
        <position position="230"/>
    </location>
</feature>
<dbReference type="PANTHER" id="PTHR11808">
    <property type="entry name" value="TRANS-SULFURATION ENZYME FAMILY MEMBER"/>
    <property type="match status" value="1"/>
</dbReference>
<keyword evidence="2 3" id="KW-0663">Pyridoxal phosphate</keyword>
<evidence type="ECO:0000256" key="1">
    <source>
        <dbReference type="ARBA" id="ARBA00001933"/>
    </source>
</evidence>
<dbReference type="CDD" id="cd00614">
    <property type="entry name" value="CGS_like"/>
    <property type="match status" value="1"/>
</dbReference>
<keyword evidence="5" id="KW-0456">Lyase</keyword>
<dbReference type="PROSITE" id="PS00868">
    <property type="entry name" value="CYS_MET_METAB_PP"/>
    <property type="match status" value="1"/>
</dbReference>
<organism evidence="5 6">
    <name type="scientific">Natronoflexus pectinivorans</name>
    <dbReference type="NCBI Taxonomy" id="682526"/>
    <lineage>
        <taxon>Bacteria</taxon>
        <taxon>Pseudomonadati</taxon>
        <taxon>Bacteroidota</taxon>
        <taxon>Bacteroidia</taxon>
        <taxon>Marinilabiliales</taxon>
        <taxon>Marinilabiliaceae</taxon>
        <taxon>Natronoflexus</taxon>
    </lineage>
</organism>
<dbReference type="SUPFAM" id="SSF53383">
    <property type="entry name" value="PLP-dependent transferases"/>
    <property type="match status" value="1"/>
</dbReference>
<dbReference type="FunFam" id="3.40.640.10:FF:000046">
    <property type="entry name" value="Cystathionine gamma-lyase"/>
    <property type="match status" value="1"/>
</dbReference>
<dbReference type="Proteomes" id="UP000295221">
    <property type="component" value="Unassembled WGS sequence"/>
</dbReference>
<dbReference type="Gene3D" id="3.90.1150.10">
    <property type="entry name" value="Aspartate Aminotransferase, domain 1"/>
    <property type="match status" value="1"/>
</dbReference>
<reference evidence="5 6" key="1">
    <citation type="submission" date="2019-03" db="EMBL/GenBank/DDBJ databases">
        <title>Genomic Encyclopedia of Type Strains, Phase IV (KMG-IV): sequencing the most valuable type-strain genomes for metagenomic binning, comparative biology and taxonomic classification.</title>
        <authorList>
            <person name="Goeker M."/>
        </authorList>
    </citation>
    <scope>NUCLEOTIDE SEQUENCE [LARGE SCALE GENOMIC DNA]</scope>
    <source>
        <strain evidence="5 6">DSM 24179</strain>
    </source>
</reference>
<dbReference type="GO" id="GO:0016846">
    <property type="term" value="F:carbon-sulfur lyase activity"/>
    <property type="evidence" value="ECO:0007669"/>
    <property type="project" value="TreeGrafter"/>
</dbReference>
<dbReference type="GO" id="GO:0030170">
    <property type="term" value="F:pyridoxal phosphate binding"/>
    <property type="evidence" value="ECO:0007669"/>
    <property type="project" value="InterPro"/>
</dbReference>
<protein>
    <submittedName>
        <fullName evidence="5">Methionine-gamma-lyase</fullName>
    </submittedName>
</protein>
<dbReference type="GO" id="GO:0009086">
    <property type="term" value="P:methionine biosynthetic process"/>
    <property type="evidence" value="ECO:0007669"/>
    <property type="project" value="UniProtKB-ARBA"/>
</dbReference>
<evidence type="ECO:0000313" key="5">
    <source>
        <dbReference type="EMBL" id="TCO09736.1"/>
    </source>
</evidence>
<accession>A0A4R2GPK0</accession>